<evidence type="ECO:0000256" key="14">
    <source>
        <dbReference type="ARBA" id="ARBA00051661"/>
    </source>
</evidence>
<keyword evidence="10" id="KW-1133">Transmembrane helix</keyword>
<dbReference type="GeneTree" id="ENSGT00940000155952"/>
<keyword evidence="12 15" id="KW-0411">Iron-sulfur</keyword>
<keyword evidence="11 15" id="KW-0408">Iron</keyword>
<comment type="function">
    <text evidence="1 15">Catalyzes the methylthiolation of N6-threonylcarbamoyladenosine (t(6)A), leading to the formation of 2-methylthio-N6-threonylcarbamoyladenosine (ms(2)t(6)A) at position 37 in tRNAs that read codons beginning with adenine.</text>
</comment>
<dbReference type="PROSITE" id="PS01278">
    <property type="entry name" value="MTTASE_RADICAL"/>
    <property type="match status" value="1"/>
</dbReference>
<dbReference type="InterPro" id="IPR058240">
    <property type="entry name" value="rSAM_sf"/>
</dbReference>
<dbReference type="EC" id="2.8.4.5" evidence="15"/>
<evidence type="ECO:0000259" key="19">
    <source>
        <dbReference type="PROSITE" id="PS51918"/>
    </source>
</evidence>
<organism evidence="20 21">
    <name type="scientific">Nothobranchius furzeri</name>
    <name type="common">Turquoise killifish</name>
    <dbReference type="NCBI Taxonomy" id="105023"/>
    <lineage>
        <taxon>Eukaryota</taxon>
        <taxon>Metazoa</taxon>
        <taxon>Chordata</taxon>
        <taxon>Craniata</taxon>
        <taxon>Vertebrata</taxon>
        <taxon>Euteleostomi</taxon>
        <taxon>Actinopterygii</taxon>
        <taxon>Neopterygii</taxon>
        <taxon>Teleostei</taxon>
        <taxon>Neoteleostei</taxon>
        <taxon>Acanthomorphata</taxon>
        <taxon>Ovalentaria</taxon>
        <taxon>Atherinomorphae</taxon>
        <taxon>Cyprinodontiformes</taxon>
        <taxon>Nothobranchiidae</taxon>
        <taxon>Nothobranchius</taxon>
    </lineage>
</organism>
<evidence type="ECO:0000256" key="13">
    <source>
        <dbReference type="ARBA" id="ARBA00023136"/>
    </source>
</evidence>
<feature type="domain" description="Radical SAM core" evidence="19">
    <location>
        <begin position="194"/>
        <end position="424"/>
    </location>
</feature>
<dbReference type="SFLD" id="SFLDG01061">
    <property type="entry name" value="methylthiotransferase"/>
    <property type="match status" value="1"/>
</dbReference>
<evidence type="ECO:0000256" key="1">
    <source>
        <dbReference type="ARBA" id="ARBA00002399"/>
    </source>
</evidence>
<reference evidence="20" key="2">
    <citation type="submission" date="2025-08" db="UniProtKB">
        <authorList>
            <consortium name="Ensembl"/>
        </authorList>
    </citation>
    <scope>IDENTIFICATION</scope>
</reference>
<keyword evidence="6 15" id="KW-0949">S-adenosyl-L-methionine</keyword>
<evidence type="ECO:0000256" key="6">
    <source>
        <dbReference type="ARBA" id="ARBA00022691"/>
    </source>
</evidence>
<dbReference type="InterPro" id="IPR013848">
    <property type="entry name" value="Methylthiotransferase_N"/>
</dbReference>
<keyword evidence="8 15" id="KW-0819">tRNA processing</keyword>
<dbReference type="PROSITE" id="PS51918">
    <property type="entry name" value="RADICAL_SAM"/>
    <property type="match status" value="1"/>
</dbReference>
<dbReference type="PANTHER" id="PTHR11918:SF45">
    <property type="entry name" value="THREONYLCARBAMOYLADENOSINE TRNA METHYLTHIOTRANSFERASE"/>
    <property type="match status" value="1"/>
</dbReference>
<evidence type="ECO:0000259" key="17">
    <source>
        <dbReference type="PROSITE" id="PS50926"/>
    </source>
</evidence>
<evidence type="ECO:0000256" key="4">
    <source>
        <dbReference type="ARBA" id="ARBA00022485"/>
    </source>
</evidence>
<keyword evidence="21" id="KW-1185">Reference proteome</keyword>
<dbReference type="FunFam" id="3.40.50.12160:FF:000005">
    <property type="entry name" value="threonylcarbamoyladenosine tRNA methylthiotransferase isoform X1"/>
    <property type="match status" value="1"/>
</dbReference>
<evidence type="ECO:0000256" key="11">
    <source>
        <dbReference type="ARBA" id="ARBA00023004"/>
    </source>
</evidence>
<dbReference type="PANTHER" id="PTHR11918">
    <property type="entry name" value="RADICAL SAM PROTEINS"/>
    <property type="match status" value="1"/>
</dbReference>
<gene>
    <name evidence="20" type="primary">CDKAL1</name>
    <name evidence="20" type="synonym">cdkal1</name>
</gene>
<dbReference type="SFLD" id="SFLDS00029">
    <property type="entry name" value="Radical_SAM"/>
    <property type="match status" value="1"/>
</dbReference>
<dbReference type="SFLD" id="SFLDG01082">
    <property type="entry name" value="B12-binding_domain_containing"/>
    <property type="match status" value="1"/>
</dbReference>
<feature type="region of interest" description="Disordered" evidence="16">
    <location>
        <begin position="1"/>
        <end position="35"/>
    </location>
</feature>
<proteinExistence type="inferred from homology"/>
<comment type="catalytic activity">
    <reaction evidence="14 15">
        <text>N(6)-L-threonylcarbamoyladenosine(37) in tRNA + (sulfur carrier)-SH + AH2 + 2 S-adenosyl-L-methionine = 2-methylsulfanyl-N(6)-L-threonylcarbamoyladenosine(37) in tRNA + (sulfur carrier)-H + 5'-deoxyadenosine + L-methionine + A + S-adenosyl-L-homocysteine + 2 H(+)</text>
        <dbReference type="Rhea" id="RHEA:37075"/>
        <dbReference type="Rhea" id="RHEA-COMP:10163"/>
        <dbReference type="Rhea" id="RHEA-COMP:11092"/>
        <dbReference type="Rhea" id="RHEA-COMP:14737"/>
        <dbReference type="Rhea" id="RHEA-COMP:14739"/>
        <dbReference type="ChEBI" id="CHEBI:13193"/>
        <dbReference type="ChEBI" id="CHEBI:15378"/>
        <dbReference type="ChEBI" id="CHEBI:17319"/>
        <dbReference type="ChEBI" id="CHEBI:17499"/>
        <dbReference type="ChEBI" id="CHEBI:29917"/>
        <dbReference type="ChEBI" id="CHEBI:57844"/>
        <dbReference type="ChEBI" id="CHEBI:57856"/>
        <dbReference type="ChEBI" id="CHEBI:59789"/>
        <dbReference type="ChEBI" id="CHEBI:64428"/>
        <dbReference type="ChEBI" id="CHEBI:74418"/>
        <dbReference type="ChEBI" id="CHEBI:74420"/>
        <dbReference type="EC" id="2.8.4.5"/>
    </reaction>
</comment>
<evidence type="ECO:0000256" key="3">
    <source>
        <dbReference type="ARBA" id="ARBA00008616"/>
    </source>
</evidence>
<dbReference type="InterPro" id="IPR006638">
    <property type="entry name" value="Elp3/MiaA/NifB-like_rSAM"/>
</dbReference>
<dbReference type="Pfam" id="PF04055">
    <property type="entry name" value="Radical_SAM"/>
    <property type="match status" value="1"/>
</dbReference>
<evidence type="ECO:0000313" key="21">
    <source>
        <dbReference type="Proteomes" id="UP000694548"/>
    </source>
</evidence>
<dbReference type="GO" id="GO:0005789">
    <property type="term" value="C:endoplasmic reticulum membrane"/>
    <property type="evidence" value="ECO:0007669"/>
    <property type="project" value="UniProtKB-SubCell"/>
</dbReference>
<dbReference type="GO" id="GO:0051539">
    <property type="term" value="F:4 iron, 4 sulfur cluster binding"/>
    <property type="evidence" value="ECO:0007669"/>
    <property type="project" value="UniProtKB-UniRule"/>
</dbReference>
<dbReference type="CDD" id="cd01335">
    <property type="entry name" value="Radical_SAM"/>
    <property type="match status" value="1"/>
</dbReference>
<dbReference type="SMART" id="SM00729">
    <property type="entry name" value="Elp3"/>
    <property type="match status" value="1"/>
</dbReference>
<keyword evidence="5 15" id="KW-0808">Transferase</keyword>
<evidence type="ECO:0000256" key="8">
    <source>
        <dbReference type="ARBA" id="ARBA00022694"/>
    </source>
</evidence>
<evidence type="ECO:0000256" key="2">
    <source>
        <dbReference type="ARBA" id="ARBA00004167"/>
    </source>
</evidence>
<evidence type="ECO:0000256" key="9">
    <source>
        <dbReference type="ARBA" id="ARBA00022723"/>
    </source>
</evidence>
<evidence type="ECO:0000256" key="10">
    <source>
        <dbReference type="ARBA" id="ARBA00022989"/>
    </source>
</evidence>
<dbReference type="GO" id="GO:0046872">
    <property type="term" value="F:metal ion binding"/>
    <property type="evidence" value="ECO:0007669"/>
    <property type="project" value="UniProtKB-UniRule"/>
</dbReference>
<dbReference type="SUPFAM" id="SSF102114">
    <property type="entry name" value="Radical SAM enzymes"/>
    <property type="match status" value="1"/>
</dbReference>
<dbReference type="InterPro" id="IPR038135">
    <property type="entry name" value="Methylthiotransferase_N_sf"/>
</dbReference>
<dbReference type="InterPro" id="IPR002792">
    <property type="entry name" value="TRAM_dom"/>
</dbReference>
<name>A0A8C6L627_NOTFU</name>
<dbReference type="FunFam" id="3.80.30.20:FF:000002">
    <property type="entry name" value="threonylcarbamoyladenosine tRNA methylthiotransferase isoform X2"/>
    <property type="match status" value="1"/>
</dbReference>
<keyword evidence="13" id="KW-0472">Membrane</keyword>
<evidence type="ECO:0000256" key="12">
    <source>
        <dbReference type="ARBA" id="ARBA00023014"/>
    </source>
</evidence>
<keyword evidence="15" id="KW-0256">Endoplasmic reticulum</keyword>
<dbReference type="NCBIfam" id="TIGR00089">
    <property type="entry name" value="MiaB/RimO family radical SAM methylthiotransferase"/>
    <property type="match status" value="1"/>
</dbReference>
<reference evidence="20" key="3">
    <citation type="submission" date="2025-09" db="UniProtKB">
        <authorList>
            <consortium name="Ensembl"/>
        </authorList>
    </citation>
    <scope>IDENTIFICATION</scope>
</reference>
<sequence length="575" mass="64638">MPSASDSLIEDIEDMVSSGDPTPHERQSARKNIMPRSRKRKDTLVYLPFLCSLIPGTQKVWMKTWGCSHNSSDGEYMAGQLAASGYKMTDDPTEADVWLLNSCTVKNPAEDHFRNSIKKAQDQQKKVVVAGCVPQAQPRMDYLKGLSIIGVQQIDRVVEVVDEAVKGHSVRLLGQKKDGGRKLGGARLDLPKIRKNPLIEIISINTGCLNACTYCKTKHARGDLASYPIEELVERARQSFQEGVCEIWLTSEDTGAYGRDIGTDLPTLLWKLVEEIPDGAMLRLGMTNPPYILEHLQEMAKVLNHPRVYAFLHVPVQSASDSVLMDMKREYCIDDFKRVVDFLKERVPGVTIATDIICGFPGETEEDFQETVELVKHYQFPSLFINQFYPRPGTPAAKMDQVPAHVKKQRTKELSQVFHSYSPYGHKVGERQHVLVTEESFDTQYYVAHNKFYEQVLVPKRAEFKGKMIEVDVYEAGKHFMKGKPVEDSTPFTPSISAPLLKGEVSGLNTDRAPIHVVSNGASFRYPSFITRTCQDSCACARALCRRSLRASCKQSSMVERTHAKAWVHFTKCDG</sequence>
<feature type="domain" description="TRAM" evidence="17">
    <location>
        <begin position="425"/>
        <end position="487"/>
    </location>
</feature>
<dbReference type="Gene3D" id="3.80.30.20">
    <property type="entry name" value="tm_1862 like domain"/>
    <property type="match status" value="1"/>
</dbReference>
<dbReference type="InterPro" id="IPR006466">
    <property type="entry name" value="MiaB-like_arc_euk"/>
</dbReference>
<reference evidence="20" key="1">
    <citation type="submission" date="2014-08" db="EMBL/GenBank/DDBJ databases">
        <authorList>
            <person name="Senf B."/>
            <person name="Petzold A."/>
            <person name="Downie B.R."/>
            <person name="Koch P."/>
            <person name="Platzer M."/>
        </authorList>
    </citation>
    <scope>NUCLEOTIDE SEQUENCE [LARGE SCALE GENOMIC DNA]</scope>
    <source>
        <strain evidence="20">GRZ</strain>
    </source>
</reference>
<comment type="cofactor">
    <cofactor evidence="15">
        <name>[4Fe-4S] cluster</name>
        <dbReference type="ChEBI" id="CHEBI:49883"/>
    </cofactor>
    <text evidence="15">Binds 1 or 2 [4Fe-4S] cluster. One cluster is coordinated with 3 cysteines and an exchangeable S-adenosyl-L-methionine.</text>
</comment>
<dbReference type="Proteomes" id="UP000694548">
    <property type="component" value="Chromosome sgr05"/>
</dbReference>
<comment type="subcellular location">
    <subcellularLocation>
        <location evidence="15">Endoplasmic reticulum membrane</location>
        <topology evidence="15">Single-pass membrane protein</topology>
    </subcellularLocation>
    <subcellularLocation>
        <location evidence="2">Membrane</location>
        <topology evidence="2">Single-pass membrane protein</topology>
    </subcellularLocation>
</comment>
<dbReference type="InterPro" id="IPR005839">
    <property type="entry name" value="Methylthiotransferase"/>
</dbReference>
<dbReference type="InterPro" id="IPR020612">
    <property type="entry name" value="Methylthiotransferase_CS"/>
</dbReference>
<keyword evidence="9 15" id="KW-0479">Metal-binding</keyword>
<evidence type="ECO:0000256" key="15">
    <source>
        <dbReference type="RuleBase" id="RU368081"/>
    </source>
</evidence>
<protein>
    <recommendedName>
        <fullName evidence="15">tRNA-t(6)A37 methylthiotransferase</fullName>
        <ecNumber evidence="15">2.8.4.5</ecNumber>
    </recommendedName>
</protein>
<feature type="domain" description="MTTase N-terminal" evidence="18">
    <location>
        <begin position="58"/>
        <end position="166"/>
    </location>
</feature>
<dbReference type="InterPro" id="IPR007197">
    <property type="entry name" value="rSAM"/>
</dbReference>
<keyword evidence="4 15" id="KW-0004">4Fe-4S</keyword>
<evidence type="ECO:0000259" key="18">
    <source>
        <dbReference type="PROSITE" id="PS51449"/>
    </source>
</evidence>
<evidence type="ECO:0000256" key="7">
    <source>
        <dbReference type="ARBA" id="ARBA00022692"/>
    </source>
</evidence>
<evidence type="ECO:0000313" key="20">
    <source>
        <dbReference type="Ensembl" id="ENSNFUP00015015320.1"/>
    </source>
</evidence>
<dbReference type="NCBIfam" id="TIGR01578">
    <property type="entry name" value="MiaB-like-B"/>
    <property type="match status" value="1"/>
</dbReference>
<dbReference type="PROSITE" id="PS50926">
    <property type="entry name" value="TRAM"/>
    <property type="match status" value="1"/>
</dbReference>
<comment type="similarity">
    <text evidence="3 15">Belongs to the methylthiotransferase family. CDKAL1 subfamily.</text>
</comment>
<evidence type="ECO:0000256" key="5">
    <source>
        <dbReference type="ARBA" id="ARBA00022679"/>
    </source>
</evidence>
<dbReference type="Ensembl" id="ENSNFUT00015016059.1">
    <property type="protein sequence ID" value="ENSNFUP00015015320.1"/>
    <property type="gene ID" value="ENSNFUG00015006890.1"/>
</dbReference>
<dbReference type="Gene3D" id="3.40.50.12160">
    <property type="entry name" value="Methylthiotransferase, N-terminal domain"/>
    <property type="match status" value="1"/>
</dbReference>
<dbReference type="Pfam" id="PF00919">
    <property type="entry name" value="UPF0004"/>
    <property type="match status" value="1"/>
</dbReference>
<dbReference type="InterPro" id="IPR023404">
    <property type="entry name" value="rSAM_horseshoe"/>
</dbReference>
<dbReference type="AlphaFoldDB" id="A0A8C6L627"/>
<accession>A0A8C6L627</accession>
<dbReference type="GO" id="GO:0035598">
    <property type="term" value="F:tRNA (N(6)-L-threonylcarbamoyladenosine(37)-C(2))-methylthiotransferase activity"/>
    <property type="evidence" value="ECO:0007669"/>
    <property type="project" value="UniProtKB-UniRule"/>
</dbReference>
<evidence type="ECO:0000256" key="16">
    <source>
        <dbReference type="SAM" id="MobiDB-lite"/>
    </source>
</evidence>
<keyword evidence="7" id="KW-0812">Transmembrane</keyword>
<dbReference type="PROSITE" id="PS51449">
    <property type="entry name" value="MTTASE_N"/>
    <property type="match status" value="1"/>
</dbReference>